<dbReference type="Gene3D" id="3.30.2350.10">
    <property type="entry name" value="Pseudouridine synthase"/>
    <property type="match status" value="1"/>
</dbReference>
<accession>A0A5B8MG87</accession>
<evidence type="ECO:0000313" key="3">
    <source>
        <dbReference type="Proteomes" id="UP000316726"/>
    </source>
</evidence>
<dbReference type="InterPro" id="IPR006145">
    <property type="entry name" value="PsdUridine_synth_RsuA/RluA"/>
</dbReference>
<dbReference type="Proteomes" id="UP000316726">
    <property type="component" value="Chromosome 3"/>
</dbReference>
<reference evidence="2 3" key="1">
    <citation type="submission" date="2018-07" db="EMBL/GenBank/DDBJ databases">
        <title>The complete nuclear genome of the prasinophyte Chloropicon primus (CCMP1205).</title>
        <authorList>
            <person name="Pombert J.-F."/>
            <person name="Otis C."/>
            <person name="Turmel M."/>
            <person name="Lemieux C."/>
        </authorList>
    </citation>
    <scope>NUCLEOTIDE SEQUENCE [LARGE SCALE GENOMIC DNA]</scope>
    <source>
        <strain evidence="2 3">CCMP1205</strain>
    </source>
</reference>
<organism evidence="2 3">
    <name type="scientific">Chloropicon primus</name>
    <dbReference type="NCBI Taxonomy" id="1764295"/>
    <lineage>
        <taxon>Eukaryota</taxon>
        <taxon>Viridiplantae</taxon>
        <taxon>Chlorophyta</taxon>
        <taxon>Chloropicophyceae</taxon>
        <taxon>Chloropicales</taxon>
        <taxon>Chloropicaceae</taxon>
        <taxon>Chloropicon</taxon>
    </lineage>
</organism>
<feature type="domain" description="Pseudouridine synthase RsuA/RluA-like" evidence="1">
    <location>
        <begin position="147"/>
        <end position="291"/>
    </location>
</feature>
<dbReference type="GO" id="GO:0009982">
    <property type="term" value="F:pseudouridine synthase activity"/>
    <property type="evidence" value="ECO:0007669"/>
    <property type="project" value="InterPro"/>
</dbReference>
<dbReference type="EMBL" id="CP031036">
    <property type="protein sequence ID" value="QDZ19466.1"/>
    <property type="molecule type" value="Genomic_DNA"/>
</dbReference>
<dbReference type="InterPro" id="IPR050188">
    <property type="entry name" value="RluA_PseudoU_synthase"/>
</dbReference>
<protein>
    <submittedName>
        <fullName evidence="2">RNA pseudouridylate synthase</fullName>
    </submittedName>
</protein>
<dbReference type="CDD" id="cd02869">
    <property type="entry name" value="PseudoU_synth_RluA_like"/>
    <property type="match status" value="1"/>
</dbReference>
<keyword evidence="3" id="KW-1185">Reference proteome</keyword>
<sequence>MERAVVRPKLRPRRDSFSWLGRRPRTRGTNNWNMVTAGGRERGIREGYEVVAECQADWEEEKPLTDALLALFPELFKEKSSAKNAARRKLVMVNDKVMRCSGKVSTSDLVTVTNRTTITKDLSIYLPKEVAETVKTIKVVYEDDHLGVMVKPRGMLSHGKGYECANSLVAHLLEPTKASVEESGGSMHRPRLCHRLDMLTGGLLLVAKTSVAMQALSKAFSERDISKEYFAIVHGKLEEESGIIDKPVEGKEAVTRFERGRTYTAGGAAVVTEVTLFPKTGRRNQIRKHLSGIGHPIVGDLKWCPPALLELIPQDKGMFLWARRLRFEHPVTGHEIRLCEEPPPVFFEL</sequence>
<evidence type="ECO:0000259" key="1">
    <source>
        <dbReference type="Pfam" id="PF00849"/>
    </source>
</evidence>
<dbReference type="AlphaFoldDB" id="A0A5B8MG87"/>
<evidence type="ECO:0000313" key="2">
    <source>
        <dbReference type="EMBL" id="QDZ19466.1"/>
    </source>
</evidence>
<dbReference type="OrthoDB" id="424794at2759"/>
<dbReference type="Pfam" id="PF00849">
    <property type="entry name" value="PseudoU_synth_2"/>
    <property type="match status" value="1"/>
</dbReference>
<dbReference type="SUPFAM" id="SSF55120">
    <property type="entry name" value="Pseudouridine synthase"/>
    <property type="match status" value="1"/>
</dbReference>
<name>A0A5B8MG87_9CHLO</name>
<dbReference type="GO" id="GO:0003723">
    <property type="term" value="F:RNA binding"/>
    <property type="evidence" value="ECO:0007669"/>
    <property type="project" value="InterPro"/>
</dbReference>
<dbReference type="GO" id="GO:0001522">
    <property type="term" value="P:pseudouridine synthesis"/>
    <property type="evidence" value="ECO:0007669"/>
    <property type="project" value="InterPro"/>
</dbReference>
<dbReference type="InterPro" id="IPR020103">
    <property type="entry name" value="PsdUridine_synth_cat_dom_sf"/>
</dbReference>
<dbReference type="PANTHER" id="PTHR21600">
    <property type="entry name" value="MITOCHONDRIAL RNA PSEUDOURIDINE SYNTHASE"/>
    <property type="match status" value="1"/>
</dbReference>
<dbReference type="STRING" id="1764295.A0A5B8MG87"/>
<gene>
    <name evidence="2" type="ORF">A3770_03p19840</name>
</gene>
<proteinExistence type="predicted"/>